<reference evidence="2 3" key="1">
    <citation type="submission" date="2018-07" db="EMBL/GenBank/DDBJ databases">
        <title>Thalassococcus profundi sp. nov., a marine bacterium isolated from deep seawater of Okinawa Trough.</title>
        <authorList>
            <person name="Yu M."/>
        </authorList>
    </citation>
    <scope>NUCLEOTIDE SEQUENCE [LARGE SCALE GENOMIC DNA]</scope>
    <source>
        <strain evidence="2 3">WRAS1</strain>
    </source>
</reference>
<dbReference type="Proteomes" id="UP000253977">
    <property type="component" value="Unassembled WGS sequence"/>
</dbReference>
<name>A0A369TI15_9RHOB</name>
<accession>A0A369TI15</accession>
<sequence>MAYTSLADLIDRHGERQLIGLTDRGDVATDMIDTDVVDAALADTDALINGHLAAKYQLPLSTVDPLIRDLAKAIAIYKLHVYEPNGKIVQDYKDALVTLRDIARGVVQLRADGVAPATTGGGGAQVTDRERPMTEDSLKGFI</sequence>
<dbReference type="EMBL" id="QPMK01000016">
    <property type="protein sequence ID" value="RDD64989.1"/>
    <property type="molecule type" value="Genomic_DNA"/>
</dbReference>
<comment type="caution">
    <text evidence="2">The sequence shown here is derived from an EMBL/GenBank/DDBJ whole genome shotgun (WGS) entry which is preliminary data.</text>
</comment>
<gene>
    <name evidence="2" type="ORF">DU478_17460</name>
</gene>
<feature type="region of interest" description="Disordered" evidence="1">
    <location>
        <begin position="117"/>
        <end position="142"/>
    </location>
</feature>
<dbReference type="RefSeq" id="WP_114512249.1">
    <property type="nucleotide sequence ID" value="NZ_QPMK01000016.1"/>
</dbReference>
<proteinExistence type="predicted"/>
<evidence type="ECO:0000256" key="1">
    <source>
        <dbReference type="SAM" id="MobiDB-lite"/>
    </source>
</evidence>
<organism evidence="2 3">
    <name type="scientific">Thalassococcus profundi</name>
    <dbReference type="NCBI Taxonomy" id="2282382"/>
    <lineage>
        <taxon>Bacteria</taxon>
        <taxon>Pseudomonadati</taxon>
        <taxon>Pseudomonadota</taxon>
        <taxon>Alphaproteobacteria</taxon>
        <taxon>Rhodobacterales</taxon>
        <taxon>Roseobacteraceae</taxon>
        <taxon>Thalassococcus</taxon>
    </lineage>
</organism>
<dbReference type="AlphaFoldDB" id="A0A369TI15"/>
<protein>
    <submittedName>
        <fullName evidence="2">DUF1320 domain-containing protein</fullName>
    </submittedName>
</protein>
<keyword evidence="3" id="KW-1185">Reference proteome</keyword>
<dbReference type="OrthoDB" id="9812088at2"/>
<dbReference type="Pfam" id="PF07030">
    <property type="entry name" value="Phage_Mu_Gp36"/>
    <property type="match status" value="1"/>
</dbReference>
<dbReference type="InterPro" id="IPR009752">
    <property type="entry name" value="Phage_Mu_GpJ"/>
</dbReference>
<evidence type="ECO:0000313" key="3">
    <source>
        <dbReference type="Proteomes" id="UP000253977"/>
    </source>
</evidence>
<evidence type="ECO:0000313" key="2">
    <source>
        <dbReference type="EMBL" id="RDD64989.1"/>
    </source>
</evidence>
<feature type="compositionally biased region" description="Basic and acidic residues" evidence="1">
    <location>
        <begin position="127"/>
        <end position="142"/>
    </location>
</feature>